<dbReference type="CDD" id="cd03785">
    <property type="entry name" value="GT28_MurG"/>
    <property type="match status" value="1"/>
</dbReference>
<evidence type="ECO:0000256" key="6">
    <source>
        <dbReference type="ARBA" id="ARBA00022984"/>
    </source>
</evidence>
<evidence type="ECO:0000256" key="4">
    <source>
        <dbReference type="ARBA" id="ARBA00022679"/>
    </source>
</evidence>
<evidence type="ECO:0000256" key="3">
    <source>
        <dbReference type="ARBA" id="ARBA00022676"/>
    </source>
</evidence>
<evidence type="ECO:0000259" key="12">
    <source>
        <dbReference type="Pfam" id="PF03033"/>
    </source>
</evidence>
<keyword evidence="2 10" id="KW-0132">Cell division</keyword>
<evidence type="ECO:0000313" key="15">
    <source>
        <dbReference type="Proteomes" id="UP000775877"/>
    </source>
</evidence>
<evidence type="ECO:0000256" key="9">
    <source>
        <dbReference type="ARBA" id="ARBA00023316"/>
    </source>
</evidence>
<name>A0A955IA87_9BACT</name>
<evidence type="ECO:0000313" key="14">
    <source>
        <dbReference type="EMBL" id="MCA9380894.1"/>
    </source>
</evidence>
<comment type="caution">
    <text evidence="14">The sequence shown here is derived from an EMBL/GenBank/DDBJ whole genome shotgun (WGS) entry which is preliminary data.</text>
</comment>
<keyword evidence="7 10" id="KW-0472">Membrane</keyword>
<keyword evidence="5 10" id="KW-0133">Cell shape</keyword>
<evidence type="ECO:0000256" key="11">
    <source>
        <dbReference type="SAM" id="Phobius"/>
    </source>
</evidence>
<feature type="binding site" evidence="10">
    <location>
        <begin position="9"/>
        <end position="11"/>
    </location>
    <ligand>
        <name>UDP-N-acetyl-alpha-D-glucosamine</name>
        <dbReference type="ChEBI" id="CHEBI:57705"/>
    </ligand>
</feature>
<evidence type="ECO:0000256" key="2">
    <source>
        <dbReference type="ARBA" id="ARBA00022618"/>
    </source>
</evidence>
<evidence type="ECO:0000256" key="10">
    <source>
        <dbReference type="HAMAP-Rule" id="MF_00033"/>
    </source>
</evidence>
<keyword evidence="8 10" id="KW-0131">Cell cycle</keyword>
<keyword evidence="1 10" id="KW-1003">Cell membrane</keyword>
<evidence type="ECO:0000259" key="13">
    <source>
        <dbReference type="Pfam" id="PF04101"/>
    </source>
</evidence>
<feature type="transmembrane region" description="Helical" evidence="11">
    <location>
        <begin position="81"/>
        <end position="100"/>
    </location>
</feature>
<comment type="subcellular location">
    <subcellularLocation>
        <location evidence="10">Cell membrane</location>
        <topology evidence="10">Peripheral membrane protein</topology>
        <orientation evidence="10">Cytoplasmic side</orientation>
    </subcellularLocation>
</comment>
<organism evidence="14 15">
    <name type="scientific">Candidatus Dojkabacteria bacterium</name>
    <dbReference type="NCBI Taxonomy" id="2099670"/>
    <lineage>
        <taxon>Bacteria</taxon>
        <taxon>Candidatus Dojkabacteria</taxon>
    </lineage>
</organism>
<evidence type="ECO:0000256" key="7">
    <source>
        <dbReference type="ARBA" id="ARBA00023136"/>
    </source>
</evidence>
<sequence length="387" mass="43468">MNKKKILITGGHATPAFAVLDELLNEENYEFIWVGEKHNQRGNKNASAEFLTVTENYKLKFIEFNSGKLLRAKDLASFIKFFYELFLLIKGFIGGFFVILSVRPKLILTFGGFNAVPIAFWGRVFGKKVVTHEQTVVSGMANRLIAKFANKILVSWEDSLKFFPENKTILTGNPIRKDIFEIKSNLLHDFDKSKPTIYITGGNQGAHEINKRVFEIVEKLLDSVNIVHQTGNSTITDDFQKASNLRESLSEEKRNHYIVKDYISSEEIGEVLNKSDLLISRAGANTVAEILALGKLAILIPIPWASGGEQDKNANYLVSIGLAKKLIQSNNLTSHDIESSINQSIHLINEGRAFNDQELFEVKLKAKEKINLNASQDIAKVIKDILN</sequence>
<dbReference type="GO" id="GO:0008360">
    <property type="term" value="P:regulation of cell shape"/>
    <property type="evidence" value="ECO:0007669"/>
    <property type="project" value="UniProtKB-KW"/>
</dbReference>
<keyword evidence="4 10" id="KW-0808">Transferase</keyword>
<dbReference type="GO" id="GO:0005975">
    <property type="term" value="P:carbohydrate metabolic process"/>
    <property type="evidence" value="ECO:0007669"/>
    <property type="project" value="InterPro"/>
</dbReference>
<comment type="pathway">
    <text evidence="10">Cell wall biogenesis; peptidoglycan biosynthesis.</text>
</comment>
<comment type="function">
    <text evidence="10">Cell wall formation. Catalyzes the transfer of a GlcNAc subunit on undecaprenyl-pyrophosphoryl-MurNAc-pentapeptide (lipid intermediate I) to form undecaprenyl-pyrophosphoryl-MurNAc-(pentapeptide)GlcNAc (lipid intermediate II).</text>
</comment>
<dbReference type="EC" id="2.4.1.227" evidence="10"/>
<reference evidence="14" key="1">
    <citation type="submission" date="2020-04" db="EMBL/GenBank/DDBJ databases">
        <authorList>
            <person name="Zhang T."/>
        </authorList>
    </citation>
    <scope>NUCLEOTIDE SEQUENCE</scope>
    <source>
        <strain evidence="14">HKST-UBA13</strain>
    </source>
</reference>
<dbReference type="GO" id="GO:0009252">
    <property type="term" value="P:peptidoglycan biosynthetic process"/>
    <property type="evidence" value="ECO:0007669"/>
    <property type="project" value="UniProtKB-UniRule"/>
</dbReference>
<evidence type="ECO:0000256" key="5">
    <source>
        <dbReference type="ARBA" id="ARBA00022960"/>
    </source>
</evidence>
<dbReference type="AlphaFoldDB" id="A0A955IA87"/>
<proteinExistence type="inferred from homology"/>
<gene>
    <name evidence="10" type="primary">murG</name>
    <name evidence="14" type="ORF">KC678_01380</name>
</gene>
<keyword evidence="11" id="KW-0812">Transmembrane</keyword>
<comment type="catalytic activity">
    <reaction evidence="10">
        <text>di-trans,octa-cis-undecaprenyl diphospho-N-acetyl-alpha-D-muramoyl-L-alanyl-D-glutamyl-meso-2,6-diaminopimeloyl-D-alanyl-D-alanine + UDP-N-acetyl-alpha-D-glucosamine = di-trans,octa-cis-undecaprenyl diphospho-[N-acetyl-alpha-D-glucosaminyl-(1-&gt;4)]-N-acetyl-alpha-D-muramoyl-L-alanyl-D-glutamyl-meso-2,6-diaminopimeloyl-D-alanyl-D-alanine + UDP + H(+)</text>
        <dbReference type="Rhea" id="RHEA:31227"/>
        <dbReference type="ChEBI" id="CHEBI:15378"/>
        <dbReference type="ChEBI" id="CHEBI:57705"/>
        <dbReference type="ChEBI" id="CHEBI:58223"/>
        <dbReference type="ChEBI" id="CHEBI:61387"/>
        <dbReference type="ChEBI" id="CHEBI:61388"/>
        <dbReference type="EC" id="2.4.1.227"/>
    </reaction>
</comment>
<keyword evidence="9 10" id="KW-0961">Cell wall biogenesis/degradation</keyword>
<evidence type="ECO:0000256" key="1">
    <source>
        <dbReference type="ARBA" id="ARBA00022475"/>
    </source>
</evidence>
<dbReference type="GO" id="GO:0071555">
    <property type="term" value="P:cell wall organization"/>
    <property type="evidence" value="ECO:0007669"/>
    <property type="project" value="UniProtKB-KW"/>
</dbReference>
<comment type="similarity">
    <text evidence="10">Belongs to the glycosyltransferase 28 family. MurG subfamily.</text>
</comment>
<evidence type="ECO:0000256" key="8">
    <source>
        <dbReference type="ARBA" id="ARBA00023306"/>
    </source>
</evidence>
<dbReference type="InterPro" id="IPR006009">
    <property type="entry name" value="GlcNAc_MurG"/>
</dbReference>
<dbReference type="InterPro" id="IPR007235">
    <property type="entry name" value="Glyco_trans_28_C"/>
</dbReference>
<dbReference type="InterPro" id="IPR004276">
    <property type="entry name" value="GlycoTrans_28_N"/>
</dbReference>
<accession>A0A955IA87</accession>
<protein>
    <recommendedName>
        <fullName evidence="10">UDP-N-acetylglucosamine--N-acetylmuramyl-(pentapeptide) pyrophosphoryl-undecaprenol N-acetylglucosamine transferase</fullName>
        <ecNumber evidence="10">2.4.1.227</ecNumber>
    </recommendedName>
    <alternativeName>
        <fullName evidence="10">Undecaprenyl-PP-MurNAc-pentapeptide-UDPGlcNAc GlcNAc transferase</fullName>
    </alternativeName>
</protein>
<dbReference type="PANTHER" id="PTHR21015:SF22">
    <property type="entry name" value="GLYCOSYLTRANSFERASE"/>
    <property type="match status" value="1"/>
</dbReference>
<keyword evidence="6 10" id="KW-0573">Peptidoglycan synthesis</keyword>
<keyword evidence="11" id="KW-1133">Transmembrane helix</keyword>
<dbReference type="HAMAP" id="MF_00033">
    <property type="entry name" value="MurG"/>
    <property type="match status" value="1"/>
</dbReference>
<reference evidence="14" key="2">
    <citation type="journal article" date="2021" name="Microbiome">
        <title>Successional dynamics and alternative stable states in a saline activated sludge microbial community over 9 years.</title>
        <authorList>
            <person name="Wang Y."/>
            <person name="Ye J."/>
            <person name="Ju F."/>
            <person name="Liu L."/>
            <person name="Boyd J.A."/>
            <person name="Deng Y."/>
            <person name="Parks D.H."/>
            <person name="Jiang X."/>
            <person name="Yin X."/>
            <person name="Woodcroft B.J."/>
            <person name="Tyson G.W."/>
            <person name="Hugenholtz P."/>
            <person name="Polz M.F."/>
            <person name="Zhang T."/>
        </authorList>
    </citation>
    <scope>NUCLEOTIDE SEQUENCE</scope>
    <source>
        <strain evidence="14">HKST-UBA13</strain>
    </source>
</reference>
<feature type="binding site" evidence="10">
    <location>
        <position position="176"/>
    </location>
    <ligand>
        <name>UDP-N-acetyl-alpha-D-glucosamine</name>
        <dbReference type="ChEBI" id="CHEBI:57705"/>
    </ligand>
</feature>
<feature type="domain" description="Glycosyltransferase family 28 N-terminal" evidence="12">
    <location>
        <begin position="9"/>
        <end position="153"/>
    </location>
</feature>
<keyword evidence="3 10" id="KW-0328">Glycosyltransferase</keyword>
<dbReference type="PANTHER" id="PTHR21015">
    <property type="entry name" value="UDP-N-ACETYLGLUCOSAMINE--N-ACETYLMURAMYL-(PENTAPEPTIDE) PYROPHOSPHORYL-UNDECAPRENOL N-ACETYLGLUCOSAMINE TRANSFERASE 1"/>
    <property type="match status" value="1"/>
</dbReference>
<dbReference type="EMBL" id="JAGQLJ010000025">
    <property type="protein sequence ID" value="MCA9380894.1"/>
    <property type="molecule type" value="Genomic_DNA"/>
</dbReference>
<dbReference type="GO" id="GO:0050511">
    <property type="term" value="F:undecaprenyldiphospho-muramoylpentapeptide beta-N-acetylglucosaminyltransferase activity"/>
    <property type="evidence" value="ECO:0007669"/>
    <property type="project" value="UniProtKB-UniRule"/>
</dbReference>
<feature type="domain" description="Glycosyl transferase family 28 C-terminal" evidence="13">
    <location>
        <begin position="196"/>
        <end position="346"/>
    </location>
</feature>
<feature type="binding site" evidence="10">
    <location>
        <position position="310"/>
    </location>
    <ligand>
        <name>UDP-N-acetyl-alpha-D-glucosamine</name>
        <dbReference type="ChEBI" id="CHEBI:57705"/>
    </ligand>
</feature>
<dbReference type="SUPFAM" id="SSF53756">
    <property type="entry name" value="UDP-Glycosyltransferase/glycogen phosphorylase"/>
    <property type="match status" value="1"/>
</dbReference>
<dbReference type="Pfam" id="PF03033">
    <property type="entry name" value="Glyco_transf_28"/>
    <property type="match status" value="1"/>
</dbReference>
<dbReference type="GO" id="GO:0051301">
    <property type="term" value="P:cell division"/>
    <property type="evidence" value="ECO:0007669"/>
    <property type="project" value="UniProtKB-KW"/>
</dbReference>
<comment type="caution">
    <text evidence="10">Lacks conserved residue(s) required for the propagation of feature annotation.</text>
</comment>
<dbReference type="GO" id="GO:0005886">
    <property type="term" value="C:plasma membrane"/>
    <property type="evidence" value="ECO:0007669"/>
    <property type="project" value="UniProtKB-SubCell"/>
</dbReference>
<dbReference type="Gene3D" id="3.40.50.2000">
    <property type="entry name" value="Glycogen Phosphorylase B"/>
    <property type="match status" value="2"/>
</dbReference>
<dbReference type="Pfam" id="PF04101">
    <property type="entry name" value="Glyco_tran_28_C"/>
    <property type="match status" value="1"/>
</dbReference>
<dbReference type="Proteomes" id="UP000775877">
    <property type="component" value="Unassembled WGS sequence"/>
</dbReference>